<accession>Q1A0C3</accession>
<keyword evidence="2" id="KW-1185">Reference proteome</keyword>
<name>Q1A0C3_9CAUD</name>
<reference evidence="1 2" key="1">
    <citation type="journal article" date="2006" name="PLoS Genet.">
        <title>Exploring the mycobacteriophage metaproteome: phage genomics as an educational platform.</title>
        <authorList>
            <person name="Hatfull G.F."/>
            <person name="Pedulla M.L."/>
            <person name="Jacobs-Sera D."/>
            <person name="Cichon P.M."/>
            <person name="Foley A."/>
            <person name="Ford M.E."/>
            <person name="Gonda R.M."/>
            <person name="Houtz J.M."/>
            <person name="Hryckowian A.J."/>
            <person name="Kelchner V.A."/>
            <person name="Namburi S."/>
            <person name="Pajcini K.V."/>
            <person name="Popovich M.G."/>
            <person name="Schleicher D.T."/>
            <person name="Simanek B.Z."/>
            <person name="Smith A.L."/>
            <person name="Zdanowicz G.M."/>
            <person name="Kumar V."/>
            <person name="Peebles C.L."/>
            <person name="Jacobs W.R.Jr."/>
            <person name="Lawrence J.G."/>
            <person name="Hendrix R.W."/>
        </authorList>
    </citation>
    <scope>NUCLEOTIDE SEQUENCE [LARGE SCALE GENOMIC DNA]</scope>
</reference>
<dbReference type="RefSeq" id="YP_655673.1">
    <property type="nucleotide sequence ID" value="NC_008203.1"/>
</dbReference>
<evidence type="ECO:0000313" key="1">
    <source>
        <dbReference type="EMBL" id="ABE67413.1"/>
    </source>
</evidence>
<dbReference type="EMBL" id="DQ398043">
    <property type="protein sequence ID" value="ABE67413.1"/>
    <property type="molecule type" value="Genomic_DNA"/>
</dbReference>
<evidence type="ECO:0000313" key="2">
    <source>
        <dbReference type="Proteomes" id="UP000002541"/>
    </source>
</evidence>
<proteinExistence type="predicted"/>
<dbReference type="Proteomes" id="UP000002541">
    <property type="component" value="Segment"/>
</dbReference>
<dbReference type="KEGG" id="vg:4156897"/>
<protein>
    <submittedName>
        <fullName evidence="1">Uncharacterized protein</fullName>
    </submittedName>
</protein>
<sequence>MTEELINALFENIVAEHAKRYQANIAEPYNHSVYQFHADRIDRLIAALADGNEALRDGFYEALFDIYDEGVDWVKKVFADISRDIAEG</sequence>
<dbReference type="OrthoDB" id="22491at10239"/>
<organism evidence="1 2">
    <name type="scientific">Mycobacterium phage Che12</name>
    <dbReference type="NCBI Taxonomy" id="2911435"/>
    <lineage>
        <taxon>Viruses</taxon>
        <taxon>Duplodnaviria</taxon>
        <taxon>Heunggongvirae</taxon>
        <taxon>Uroviricota</taxon>
        <taxon>Caudoviricetes</taxon>
        <taxon>Fromanvirus</taxon>
        <taxon>Fromanvirus Che12</taxon>
    </lineage>
</organism>
<gene>
    <name evidence="1" type="primary">94</name>
    <name evidence="1" type="ORF">PBI_CHE12_94</name>
</gene>